<name>A0A2P6NFT4_9EUKA</name>
<dbReference type="EMBL" id="MDYQ01000094">
    <property type="protein sequence ID" value="PRP82820.1"/>
    <property type="molecule type" value="Genomic_DNA"/>
</dbReference>
<dbReference type="Proteomes" id="UP000241769">
    <property type="component" value="Unassembled WGS sequence"/>
</dbReference>
<organism evidence="1 2">
    <name type="scientific">Planoprotostelium fungivorum</name>
    <dbReference type="NCBI Taxonomy" id="1890364"/>
    <lineage>
        <taxon>Eukaryota</taxon>
        <taxon>Amoebozoa</taxon>
        <taxon>Evosea</taxon>
        <taxon>Variosea</taxon>
        <taxon>Cavosteliida</taxon>
        <taxon>Cavosteliaceae</taxon>
        <taxon>Planoprotostelium</taxon>
    </lineage>
</organism>
<sequence length="69" mass="8025">MSNSSQGFQLYLLMSGYCVHSRDKSTEQGIFNASRLDPWIEWMGIRILQEGQAKDPTKWMDTQLLMILE</sequence>
<gene>
    <name evidence="1" type="ORF">PROFUN_04683</name>
</gene>
<protein>
    <submittedName>
        <fullName evidence="1">Uncharacterized protein</fullName>
    </submittedName>
</protein>
<accession>A0A2P6NFT4</accession>
<proteinExistence type="predicted"/>
<reference evidence="1 2" key="1">
    <citation type="journal article" date="2018" name="Genome Biol. Evol.">
        <title>Multiple Roots of Fruiting Body Formation in Amoebozoa.</title>
        <authorList>
            <person name="Hillmann F."/>
            <person name="Forbes G."/>
            <person name="Novohradska S."/>
            <person name="Ferling I."/>
            <person name="Riege K."/>
            <person name="Groth M."/>
            <person name="Westermann M."/>
            <person name="Marz M."/>
            <person name="Spaller T."/>
            <person name="Winckler T."/>
            <person name="Schaap P."/>
            <person name="Glockner G."/>
        </authorList>
    </citation>
    <scope>NUCLEOTIDE SEQUENCE [LARGE SCALE GENOMIC DNA]</scope>
    <source>
        <strain evidence="1 2">Jena</strain>
    </source>
</reference>
<dbReference type="AlphaFoldDB" id="A0A2P6NFT4"/>
<evidence type="ECO:0000313" key="2">
    <source>
        <dbReference type="Proteomes" id="UP000241769"/>
    </source>
</evidence>
<dbReference type="InParanoid" id="A0A2P6NFT4"/>
<evidence type="ECO:0000313" key="1">
    <source>
        <dbReference type="EMBL" id="PRP82820.1"/>
    </source>
</evidence>
<comment type="caution">
    <text evidence="1">The sequence shown here is derived from an EMBL/GenBank/DDBJ whole genome shotgun (WGS) entry which is preliminary data.</text>
</comment>
<keyword evidence="2" id="KW-1185">Reference proteome</keyword>